<protein>
    <recommendedName>
        <fullName evidence="2">KY-like immunoglobulin-like domain-containing protein</fullName>
    </recommendedName>
</protein>
<organism evidence="3 4">
    <name type="scientific">Mytilus coruscus</name>
    <name type="common">Sea mussel</name>
    <dbReference type="NCBI Taxonomy" id="42192"/>
    <lineage>
        <taxon>Eukaryota</taxon>
        <taxon>Metazoa</taxon>
        <taxon>Spiralia</taxon>
        <taxon>Lophotrochozoa</taxon>
        <taxon>Mollusca</taxon>
        <taxon>Bivalvia</taxon>
        <taxon>Autobranchia</taxon>
        <taxon>Pteriomorphia</taxon>
        <taxon>Mytilida</taxon>
        <taxon>Mytiloidea</taxon>
        <taxon>Mytilidae</taxon>
        <taxon>Mytilinae</taxon>
        <taxon>Mytilus</taxon>
    </lineage>
</organism>
<feature type="region of interest" description="Disordered" evidence="1">
    <location>
        <begin position="1"/>
        <end position="62"/>
    </location>
</feature>
<dbReference type="InterPro" id="IPR056564">
    <property type="entry name" value="Ig-like_KY"/>
</dbReference>
<sequence>MGLCASKTNEFDNIQPTPKTSNTPPNDTEEDGSDFLYEFENDSDEIQLEPTEEGYPEPKANDDTHKIFQMLFARKGSNDETDENDNEIINQEQIDNHARNAPAAVSSTFEDLIEYLEKPFKNHPERDAFLVRAILVWLSNQNIEQMAMSQGNSTSPAGYLALLGQKKTTYSTFFTALCRKGGVLCAQIHGICKAGDYQPGDRDETQLGCLWNAVYLHDNWHIVHPFWACRSVFGKVSGGWIKLEAGGKTIAKRTEESEGTLQNSFEDYYIMPKPKEFLYACHPNDSKWQLVKPHISRNEFLDRAYLLPPFWGFGMEMISENRCSITSKHGEAKISFKAPLKTGNELDVWYELLLKENTSGAETDLLNPENIPKLVSMIRNTPEWNCTIQFPAKGLYKIVFYGGKHKQGLARLGEFQLVCNEKIQDCKPLPFNPGRPGIGYGPVTEKAGLILPSHRNGQIHVDKTKPTSIRFFVTSIVLKTLIVRTELITNSSVNDQNLQKALNKKVTWKIESSGKEHNMQTSARELKIVTDAQIKENCYLRIYTGHRSRHQDDTIEPEMSVVCNYFLTTSKLPSYENGSKRFARRSLLTAMEGDDIEQINKCLLLCEKTQLGDDDADMNYARQKIEVLTLRKAIHDARLRKNLGNVELTIKMIKNSKFMNIFLKDIQVLEKFAESLRQLNGFTCDLPRLLDALLELRNRNVPNDVVKNTLTALLVLFGCDVDENEDFEDIQVHCKALAGRLSTQKDSSFKEADARKAQEIMEKYTYEEKQCSTMAAAKLHLWIQDVSKKVLNDFKDDS</sequence>
<dbReference type="PANTHER" id="PTHR47020:SF1">
    <property type="entry name" value="HILLARIN"/>
    <property type="match status" value="1"/>
</dbReference>
<feature type="compositionally biased region" description="Acidic residues" evidence="1">
    <location>
        <begin position="27"/>
        <end position="55"/>
    </location>
</feature>
<feature type="domain" description="KY-like immunoglobulin-like" evidence="2">
    <location>
        <begin position="298"/>
        <end position="430"/>
    </location>
</feature>
<name>A0A6J8AE73_MYTCO</name>
<dbReference type="EMBL" id="CACVKT020001087">
    <property type="protein sequence ID" value="CAC5364886.1"/>
    <property type="molecule type" value="Genomic_DNA"/>
</dbReference>
<dbReference type="AlphaFoldDB" id="A0A6J8AE73"/>
<evidence type="ECO:0000313" key="3">
    <source>
        <dbReference type="EMBL" id="CAC5364886.1"/>
    </source>
</evidence>
<evidence type="ECO:0000259" key="2">
    <source>
        <dbReference type="Pfam" id="PF23265"/>
    </source>
</evidence>
<evidence type="ECO:0000256" key="1">
    <source>
        <dbReference type="SAM" id="MobiDB-lite"/>
    </source>
</evidence>
<feature type="compositionally biased region" description="Polar residues" evidence="1">
    <location>
        <begin position="1"/>
        <end position="26"/>
    </location>
</feature>
<dbReference type="InterPro" id="IPR053041">
    <property type="entry name" value="Transglut-like_Superfamily_Mod"/>
</dbReference>
<dbReference type="Pfam" id="PF23265">
    <property type="entry name" value="Ig-like_KY"/>
    <property type="match status" value="1"/>
</dbReference>
<dbReference type="OrthoDB" id="6057257at2759"/>
<gene>
    <name evidence="3" type="ORF">MCOR_5768</name>
</gene>
<dbReference type="PANTHER" id="PTHR47020">
    <property type="entry name" value="HILLARIN"/>
    <property type="match status" value="1"/>
</dbReference>
<proteinExistence type="predicted"/>
<keyword evidence="4" id="KW-1185">Reference proteome</keyword>
<evidence type="ECO:0000313" key="4">
    <source>
        <dbReference type="Proteomes" id="UP000507470"/>
    </source>
</evidence>
<reference evidence="3 4" key="1">
    <citation type="submission" date="2020-06" db="EMBL/GenBank/DDBJ databases">
        <authorList>
            <person name="Li R."/>
            <person name="Bekaert M."/>
        </authorList>
    </citation>
    <scope>NUCLEOTIDE SEQUENCE [LARGE SCALE GENOMIC DNA]</scope>
    <source>
        <strain evidence="4">wild</strain>
    </source>
</reference>
<dbReference type="Proteomes" id="UP000507470">
    <property type="component" value="Unassembled WGS sequence"/>
</dbReference>
<accession>A0A6J8AE73</accession>